<organism evidence="6 7">
    <name type="scientific">Catenaria anguillulae PL171</name>
    <dbReference type="NCBI Taxonomy" id="765915"/>
    <lineage>
        <taxon>Eukaryota</taxon>
        <taxon>Fungi</taxon>
        <taxon>Fungi incertae sedis</taxon>
        <taxon>Blastocladiomycota</taxon>
        <taxon>Blastocladiomycetes</taxon>
        <taxon>Blastocladiales</taxon>
        <taxon>Catenariaceae</taxon>
        <taxon>Catenaria</taxon>
    </lineage>
</organism>
<dbReference type="InterPro" id="IPR003961">
    <property type="entry name" value="FN3_dom"/>
</dbReference>
<feature type="domain" description="Fibronectin type-III" evidence="5">
    <location>
        <begin position="434"/>
        <end position="536"/>
    </location>
</feature>
<evidence type="ECO:0000256" key="4">
    <source>
        <dbReference type="SAM" id="MobiDB-lite"/>
    </source>
</evidence>
<comment type="caution">
    <text evidence="6">The sequence shown here is derived from an EMBL/GenBank/DDBJ whole genome shotgun (WGS) entry which is preliminary data.</text>
</comment>
<dbReference type="EMBL" id="MCFL01000010">
    <property type="protein sequence ID" value="ORZ38128.1"/>
    <property type="molecule type" value="Genomic_DNA"/>
</dbReference>
<dbReference type="PROSITE" id="PS50853">
    <property type="entry name" value="FN3"/>
    <property type="match status" value="1"/>
</dbReference>
<evidence type="ECO:0000259" key="5">
    <source>
        <dbReference type="PROSITE" id="PS50853"/>
    </source>
</evidence>
<dbReference type="InterPro" id="IPR028933">
    <property type="entry name" value="Lebercilin_dom"/>
</dbReference>
<dbReference type="SUPFAM" id="SSF49265">
    <property type="entry name" value="Fibronectin type III"/>
    <property type="match status" value="1"/>
</dbReference>
<dbReference type="InterPro" id="IPR013783">
    <property type="entry name" value="Ig-like_fold"/>
</dbReference>
<dbReference type="PANTHER" id="PTHR16650:SF6">
    <property type="entry name" value="GH21622P"/>
    <property type="match status" value="1"/>
</dbReference>
<dbReference type="CDD" id="cd00063">
    <property type="entry name" value="FN3"/>
    <property type="match status" value="1"/>
</dbReference>
<evidence type="ECO:0000313" key="7">
    <source>
        <dbReference type="Proteomes" id="UP000193411"/>
    </source>
</evidence>
<feature type="region of interest" description="Disordered" evidence="4">
    <location>
        <begin position="613"/>
        <end position="642"/>
    </location>
</feature>
<proteinExistence type="inferred from homology"/>
<name>A0A1Y2HU45_9FUNG</name>
<dbReference type="AlphaFoldDB" id="A0A1Y2HU45"/>
<sequence length="815" mass="89517">MNGPTSPMVNGSQQQKALEVTETALWKEYDRLKGILKERDIALLRLKEENAVLKQIDRRHQRELTELEAQNEEAPRIIRGLRDEIQGLKNKLKESYAFQGTQDRRIRHLAEQVDQAKQDNSRLQELVTQQDLKVRSELQEEINQCHQQVSEHEATRKETEHKCELMEKNFATESMNLRIKIRSLENENQLFKDKIQKQENLIREKDKDIASLSIYKYNALHRKPEPCKACQKRQMEERELHRRNEILAALPKLPKPRVKVTSASSVQVHMDLPPLSSKCQYDRVHLTCSTNEDMTRPRTFKLVPGVSATFEIAELPTGRFSFFRAVAFFKEFSSEPSEHETAFVDMLPSPPTAPTLYPARAVRIYQSNNGSKFYLAAEVQPAANQIPPAQVSWDIVNPDLAVPYWFCASVINELGESAKSEVAGPITLDFPPDRPGPPNVKRHGVDSVQVSIIPPKSRGESDVVMYRVSCHTVSASDDEKEVDVPSGEFNSHGYVVIDGLDVGEHYVFAVTAKNAAGWGEKSAFSEQVHLEQAPPITGYKLWMSRRHDLSDMAVVCPFIPTQPNMTSEHLFDKLEVGGNYWFAASLLGPSQESGLSAAVWVCLAAAIPLPPTPRPLTPKQQPAPAPAAPLAPVAPPPSNLNRATSRSIDLSVAQRVQNLFRGNPAFAIPDDIRMQAEADGVQVFVTNGYTSPAAMGKHRGSLESLSGGGFGSRKDLAAQSGYQSGSGGLAGSIGGAGGAAGGNRDTDGGPTRPPNANLTSGPGPGSIMRTTNQGGAPGLGLPSSAERRRAPAGQKKAAGMTGKRVMSRNELANRH</sequence>
<dbReference type="InterPro" id="IPR036116">
    <property type="entry name" value="FN3_sf"/>
</dbReference>
<dbReference type="Gene3D" id="2.60.40.10">
    <property type="entry name" value="Immunoglobulins"/>
    <property type="match status" value="1"/>
</dbReference>
<keyword evidence="2 3" id="KW-0175">Coiled coil</keyword>
<evidence type="ECO:0000256" key="3">
    <source>
        <dbReference type="SAM" id="Coils"/>
    </source>
</evidence>
<accession>A0A1Y2HU45</accession>
<keyword evidence="7" id="KW-1185">Reference proteome</keyword>
<dbReference type="Pfam" id="PF00041">
    <property type="entry name" value="fn3"/>
    <property type="match status" value="1"/>
</dbReference>
<evidence type="ECO:0000256" key="2">
    <source>
        <dbReference type="ARBA" id="ARBA00023054"/>
    </source>
</evidence>
<dbReference type="OrthoDB" id="2123794at2759"/>
<dbReference type="GO" id="GO:0005930">
    <property type="term" value="C:axoneme"/>
    <property type="evidence" value="ECO:0007669"/>
    <property type="project" value="TreeGrafter"/>
</dbReference>
<dbReference type="InterPro" id="IPR026188">
    <property type="entry name" value="Lebercilin-like"/>
</dbReference>
<feature type="coiled-coil region" evidence="3">
    <location>
        <begin position="53"/>
        <end position="201"/>
    </location>
</feature>
<evidence type="ECO:0000313" key="6">
    <source>
        <dbReference type="EMBL" id="ORZ38128.1"/>
    </source>
</evidence>
<dbReference type="PANTHER" id="PTHR16650">
    <property type="entry name" value="C21ORF13-RELATED"/>
    <property type="match status" value="1"/>
</dbReference>
<dbReference type="STRING" id="765915.A0A1Y2HU45"/>
<gene>
    <name evidence="6" type="ORF">BCR44DRAFT_1511408</name>
</gene>
<feature type="compositionally biased region" description="Pro residues" evidence="4">
    <location>
        <begin position="613"/>
        <end position="638"/>
    </location>
</feature>
<comment type="similarity">
    <text evidence="1">Belongs to the LCA5 family.</text>
</comment>
<protein>
    <submittedName>
        <fullName evidence="6">Ciliary protein causing Leber congenital amaurosis disease-domain-containing protein</fullName>
    </submittedName>
</protein>
<feature type="compositionally biased region" description="Gly residues" evidence="4">
    <location>
        <begin position="724"/>
        <end position="741"/>
    </location>
</feature>
<feature type="region of interest" description="Disordered" evidence="4">
    <location>
        <begin position="721"/>
        <end position="815"/>
    </location>
</feature>
<evidence type="ECO:0000256" key="1">
    <source>
        <dbReference type="ARBA" id="ARBA00010229"/>
    </source>
</evidence>
<dbReference type="Pfam" id="PF15619">
    <property type="entry name" value="Lebercilin"/>
    <property type="match status" value="1"/>
</dbReference>
<reference evidence="6 7" key="1">
    <citation type="submission" date="2016-07" db="EMBL/GenBank/DDBJ databases">
        <title>Pervasive Adenine N6-methylation of Active Genes in Fungi.</title>
        <authorList>
            <consortium name="DOE Joint Genome Institute"/>
            <person name="Mondo S.J."/>
            <person name="Dannebaum R.O."/>
            <person name="Kuo R.C."/>
            <person name="Labutti K."/>
            <person name="Haridas S."/>
            <person name="Kuo A."/>
            <person name="Salamov A."/>
            <person name="Ahrendt S.R."/>
            <person name="Lipzen A."/>
            <person name="Sullivan W."/>
            <person name="Andreopoulos W.B."/>
            <person name="Clum A."/>
            <person name="Lindquist E."/>
            <person name="Daum C."/>
            <person name="Ramamoorthy G.K."/>
            <person name="Gryganskyi A."/>
            <person name="Culley D."/>
            <person name="Magnuson J.K."/>
            <person name="James T.Y."/>
            <person name="O'Malley M.A."/>
            <person name="Stajich J.E."/>
            <person name="Spatafora J.W."/>
            <person name="Visel A."/>
            <person name="Grigoriev I.V."/>
        </authorList>
    </citation>
    <scope>NUCLEOTIDE SEQUENCE [LARGE SCALE GENOMIC DNA]</scope>
    <source>
        <strain evidence="6 7">PL171</strain>
    </source>
</reference>
<dbReference type="GO" id="GO:0042073">
    <property type="term" value="P:intraciliary transport"/>
    <property type="evidence" value="ECO:0007669"/>
    <property type="project" value="TreeGrafter"/>
</dbReference>
<dbReference type="SMART" id="SM00060">
    <property type="entry name" value="FN3"/>
    <property type="match status" value="1"/>
</dbReference>
<dbReference type="Proteomes" id="UP000193411">
    <property type="component" value="Unassembled WGS sequence"/>
</dbReference>